<organism evidence="2 3">
    <name type="scientific">Archangium gephyra</name>
    <dbReference type="NCBI Taxonomy" id="48"/>
    <lineage>
        <taxon>Bacteria</taxon>
        <taxon>Pseudomonadati</taxon>
        <taxon>Myxococcota</taxon>
        <taxon>Myxococcia</taxon>
        <taxon>Myxococcales</taxon>
        <taxon>Cystobacterineae</taxon>
        <taxon>Archangiaceae</taxon>
        <taxon>Archangium</taxon>
    </lineage>
</organism>
<comment type="caution">
    <text evidence="2">The sequence shown here is derived from an EMBL/GenBank/DDBJ whole genome shotgun (WGS) entry which is preliminary data.</text>
</comment>
<name>A0A2W5UND5_9BACT</name>
<dbReference type="Pfam" id="PF20125">
    <property type="entry name" value="DUF6515"/>
    <property type="match status" value="1"/>
</dbReference>
<accession>A0A2W5UND5</accession>
<dbReference type="AlphaFoldDB" id="A0A2W5UND5"/>
<feature type="chain" id="PRO_5015981292" evidence="1">
    <location>
        <begin position="38"/>
        <end position="184"/>
    </location>
</feature>
<keyword evidence="1" id="KW-0732">Signal</keyword>
<reference evidence="2 3" key="1">
    <citation type="submission" date="2017-08" db="EMBL/GenBank/DDBJ databases">
        <title>Infants hospitalized years apart are colonized by the same room-sourced microbial strains.</title>
        <authorList>
            <person name="Brooks B."/>
            <person name="Olm M.R."/>
            <person name="Firek B.A."/>
            <person name="Baker R."/>
            <person name="Thomas B.C."/>
            <person name="Morowitz M.J."/>
            <person name="Banfield J.F."/>
        </authorList>
    </citation>
    <scope>NUCLEOTIDE SEQUENCE [LARGE SCALE GENOMIC DNA]</scope>
    <source>
        <strain evidence="2">S2_003_000_R2_14</strain>
    </source>
</reference>
<dbReference type="EMBL" id="QFQP01000017">
    <property type="protein sequence ID" value="PZR10548.1"/>
    <property type="molecule type" value="Genomic_DNA"/>
</dbReference>
<proteinExistence type="predicted"/>
<evidence type="ECO:0000313" key="3">
    <source>
        <dbReference type="Proteomes" id="UP000249061"/>
    </source>
</evidence>
<protein>
    <submittedName>
        <fullName evidence="2">Uncharacterized protein</fullName>
    </submittedName>
</protein>
<evidence type="ECO:0000256" key="1">
    <source>
        <dbReference type="SAM" id="SignalP"/>
    </source>
</evidence>
<sequence>MRGGNFASKRVLDLNRRKVMKKLLLAAVTGISALAQARPPHGGGWHPARPVHAVVPAPRPPRVVVRPPHVVVRPPPMAVVRPAPYVRIHPRPYRPVVRVVPALPLGFVALSVGAASYYYADGFFYSTAPGGYQVVSAPIGATVASLPYGAEQQVINGNTYAFSNGNWFMWDGWRAAWVVVTSPY</sequence>
<evidence type="ECO:0000313" key="2">
    <source>
        <dbReference type="EMBL" id="PZR10548.1"/>
    </source>
</evidence>
<gene>
    <name evidence="2" type="ORF">DI536_20110</name>
</gene>
<dbReference type="Proteomes" id="UP000249061">
    <property type="component" value="Unassembled WGS sequence"/>
</dbReference>
<feature type="signal peptide" evidence="1">
    <location>
        <begin position="1"/>
        <end position="37"/>
    </location>
</feature>
<dbReference type="InterPro" id="IPR045398">
    <property type="entry name" value="DUF6515"/>
</dbReference>